<protein>
    <submittedName>
        <fullName evidence="1">Uncharacterized protein</fullName>
    </submittedName>
</protein>
<dbReference type="Proteomes" id="UP000002595">
    <property type="component" value="Chromosome"/>
</dbReference>
<evidence type="ECO:0000313" key="2">
    <source>
        <dbReference type="Proteomes" id="UP000002595"/>
    </source>
</evidence>
<gene>
    <name evidence="1" type="ordered locus">Pisl_1389</name>
</gene>
<accession>A1RUB7</accession>
<reference evidence="1" key="1">
    <citation type="submission" date="2006-12" db="EMBL/GenBank/DDBJ databases">
        <title>Complete sequence of Pyrobaculum islandicum DSM 4184.</title>
        <authorList>
            <person name="Copeland A."/>
            <person name="Lucas S."/>
            <person name="Lapidus A."/>
            <person name="Barry K."/>
            <person name="Detter J.C."/>
            <person name="Glavina del Rio T."/>
            <person name="Dalin E."/>
            <person name="Tice H."/>
            <person name="Pitluck S."/>
            <person name="Meincke L."/>
            <person name="Brettin T."/>
            <person name="Bruce D."/>
            <person name="Han C."/>
            <person name="Tapia R."/>
            <person name="Gilna P."/>
            <person name="Schmutz J."/>
            <person name="Larimer F."/>
            <person name="Land M."/>
            <person name="Hauser L."/>
            <person name="Kyrpides N."/>
            <person name="Mikhailova N."/>
            <person name="Cozen A.E."/>
            <person name="Fitz-Gibbon S.T."/>
            <person name="House C.H."/>
            <person name="Saltikov C."/>
            <person name="Lowe T."/>
            <person name="Richardson P."/>
        </authorList>
    </citation>
    <scope>NUCLEOTIDE SEQUENCE [LARGE SCALE GENOMIC DNA]</scope>
    <source>
        <strain evidence="1">DSM 4184</strain>
    </source>
</reference>
<name>A1RUB7_PYRIL</name>
<proteinExistence type="predicted"/>
<dbReference type="KEGG" id="pis:Pisl_1389"/>
<dbReference type="AlphaFoldDB" id="A1RUB7"/>
<dbReference type="HOGENOM" id="CLU_180513_0_0_2"/>
<dbReference type="eggNOG" id="arCOG03763">
    <property type="taxonomic scope" value="Archaea"/>
</dbReference>
<evidence type="ECO:0000313" key="1">
    <source>
        <dbReference type="EMBL" id="ABL88549.1"/>
    </source>
</evidence>
<keyword evidence="2" id="KW-1185">Reference proteome</keyword>
<organism evidence="1 2">
    <name type="scientific">Pyrobaculum islandicum (strain DSM 4184 / JCM 9189 / GEO3)</name>
    <dbReference type="NCBI Taxonomy" id="384616"/>
    <lineage>
        <taxon>Archaea</taxon>
        <taxon>Thermoproteota</taxon>
        <taxon>Thermoprotei</taxon>
        <taxon>Thermoproteales</taxon>
        <taxon>Thermoproteaceae</taxon>
        <taxon>Pyrobaculum</taxon>
    </lineage>
</organism>
<sequence length="88" mass="9682">MRKTLHLGDGAGCYICSPHCGQPADVNKCERDSVVKLGDCEIRDWDRVATLSPTVQQMVLQALESGRAPKELYPILLKLREIGALVCT</sequence>
<dbReference type="GeneID" id="4618233"/>
<dbReference type="EMBL" id="CP000504">
    <property type="protein sequence ID" value="ABL88549.1"/>
    <property type="molecule type" value="Genomic_DNA"/>
</dbReference>
<dbReference type="RefSeq" id="WP_011763124.1">
    <property type="nucleotide sequence ID" value="NC_008701.1"/>
</dbReference>